<feature type="transmembrane region" description="Helical" evidence="1">
    <location>
        <begin position="41"/>
        <end position="59"/>
    </location>
</feature>
<evidence type="ECO:0000313" key="2">
    <source>
        <dbReference type="EMBL" id="SET52771.1"/>
    </source>
</evidence>
<keyword evidence="1" id="KW-0472">Membrane</keyword>
<dbReference type="OrthoDB" id="7510023at2"/>
<dbReference type="AlphaFoldDB" id="A0A1I0F5R8"/>
<gene>
    <name evidence="2" type="ORF">SAMN04489858_10674</name>
</gene>
<keyword evidence="1" id="KW-0812">Transmembrane</keyword>
<dbReference type="InterPro" id="IPR021265">
    <property type="entry name" value="DUF2842"/>
</dbReference>
<accession>A0A1I0F5R8</accession>
<evidence type="ECO:0000313" key="3">
    <source>
        <dbReference type="Proteomes" id="UP000199180"/>
    </source>
</evidence>
<dbReference type="EMBL" id="FOHO01000006">
    <property type="protein sequence ID" value="SET52771.1"/>
    <property type="molecule type" value="Genomic_DNA"/>
</dbReference>
<dbReference type="Pfam" id="PF11003">
    <property type="entry name" value="DUF2842"/>
    <property type="match status" value="1"/>
</dbReference>
<evidence type="ECO:0008006" key="4">
    <source>
        <dbReference type="Google" id="ProtNLM"/>
    </source>
</evidence>
<keyword evidence="3" id="KW-1185">Reference proteome</keyword>
<name>A0A1I0F5R8_9RHOB</name>
<organism evidence="2 3">
    <name type="scientific">Paracoccus homiensis</name>
    <dbReference type="NCBI Taxonomy" id="364199"/>
    <lineage>
        <taxon>Bacteria</taxon>
        <taxon>Pseudomonadati</taxon>
        <taxon>Pseudomonadota</taxon>
        <taxon>Alphaproteobacteria</taxon>
        <taxon>Rhodobacterales</taxon>
        <taxon>Paracoccaceae</taxon>
        <taxon>Paracoccus</taxon>
    </lineage>
</organism>
<sequence length="70" mass="8080">MQLKTRKRLSLLVLMLGMPAYVVLAVTLVNWMDARFGRQPIWIELAIYVVLGILWILPLKRVFRGVGRGE</sequence>
<reference evidence="2 3" key="1">
    <citation type="submission" date="2016-10" db="EMBL/GenBank/DDBJ databases">
        <authorList>
            <person name="de Groot N.N."/>
        </authorList>
    </citation>
    <scope>NUCLEOTIDE SEQUENCE [LARGE SCALE GENOMIC DNA]</scope>
    <source>
        <strain evidence="2 3">DSM 17862</strain>
    </source>
</reference>
<proteinExistence type="predicted"/>
<dbReference type="STRING" id="364199.SAMN04489858_10674"/>
<keyword evidence="1" id="KW-1133">Transmembrane helix</keyword>
<evidence type="ECO:0000256" key="1">
    <source>
        <dbReference type="SAM" id="Phobius"/>
    </source>
</evidence>
<protein>
    <recommendedName>
        <fullName evidence="4">DUF2842 domain-containing protein</fullName>
    </recommendedName>
</protein>
<dbReference type="Proteomes" id="UP000199180">
    <property type="component" value="Unassembled WGS sequence"/>
</dbReference>
<dbReference type="RefSeq" id="WP_090734537.1">
    <property type="nucleotide sequence ID" value="NZ_CP177219.1"/>
</dbReference>